<dbReference type="InterPro" id="IPR036397">
    <property type="entry name" value="RNaseH_sf"/>
</dbReference>
<sequence length="206" mass="23000">GLELLRKEQSVSTVSLWIDNTATISVTGSTASGPGHYLMDHFHTLLAKVKQRHPDLEITVGWVPGHEGIEGNEAADEEAKEAALRGSNPTRLLPHTFRKSLPMSCSATRKTFAKSLNKIRDDMFRRSPRFSRFQKAAKGDATATARKFQTLTSGLHKVHTSILVHLRTGHCYLYTHLHRIGKIDSPDCPACKKEPETVHHYLLQCP</sequence>
<organism evidence="2 3">
    <name type="scientific">Gymnopus androsaceus JB14</name>
    <dbReference type="NCBI Taxonomy" id="1447944"/>
    <lineage>
        <taxon>Eukaryota</taxon>
        <taxon>Fungi</taxon>
        <taxon>Dikarya</taxon>
        <taxon>Basidiomycota</taxon>
        <taxon>Agaricomycotina</taxon>
        <taxon>Agaricomycetes</taxon>
        <taxon>Agaricomycetidae</taxon>
        <taxon>Agaricales</taxon>
        <taxon>Marasmiineae</taxon>
        <taxon>Omphalotaceae</taxon>
        <taxon>Gymnopus</taxon>
    </lineage>
</organism>
<protein>
    <recommendedName>
        <fullName evidence="1">RNase H type-1 domain-containing protein</fullName>
    </recommendedName>
</protein>
<feature type="non-terminal residue" evidence="2">
    <location>
        <position position="206"/>
    </location>
</feature>
<dbReference type="OrthoDB" id="3265515at2759"/>
<dbReference type="EMBL" id="ML770136">
    <property type="protein sequence ID" value="KAE9384489.1"/>
    <property type="molecule type" value="Genomic_DNA"/>
</dbReference>
<feature type="domain" description="RNase H type-1" evidence="1">
    <location>
        <begin position="1"/>
        <end position="84"/>
    </location>
</feature>
<reference evidence="2" key="1">
    <citation type="journal article" date="2019" name="Environ. Microbiol.">
        <title>Fungal ecological strategies reflected in gene transcription - a case study of two litter decomposers.</title>
        <authorList>
            <person name="Barbi F."/>
            <person name="Kohler A."/>
            <person name="Barry K."/>
            <person name="Baskaran P."/>
            <person name="Daum C."/>
            <person name="Fauchery L."/>
            <person name="Ihrmark K."/>
            <person name="Kuo A."/>
            <person name="LaButti K."/>
            <person name="Lipzen A."/>
            <person name="Morin E."/>
            <person name="Grigoriev I.V."/>
            <person name="Henrissat B."/>
            <person name="Lindahl B."/>
            <person name="Martin F."/>
        </authorList>
    </citation>
    <scope>NUCLEOTIDE SEQUENCE</scope>
    <source>
        <strain evidence="2">JB14</strain>
    </source>
</reference>
<gene>
    <name evidence="2" type="ORF">BT96DRAFT_737539</name>
</gene>
<dbReference type="GO" id="GO:0003676">
    <property type="term" value="F:nucleic acid binding"/>
    <property type="evidence" value="ECO:0007669"/>
    <property type="project" value="InterPro"/>
</dbReference>
<feature type="non-terminal residue" evidence="2">
    <location>
        <position position="1"/>
    </location>
</feature>
<proteinExistence type="predicted"/>
<evidence type="ECO:0000259" key="1">
    <source>
        <dbReference type="PROSITE" id="PS50879"/>
    </source>
</evidence>
<keyword evidence="3" id="KW-1185">Reference proteome</keyword>
<dbReference type="Proteomes" id="UP000799118">
    <property type="component" value="Unassembled WGS sequence"/>
</dbReference>
<dbReference type="SUPFAM" id="SSF53098">
    <property type="entry name" value="Ribonuclease H-like"/>
    <property type="match status" value="1"/>
</dbReference>
<dbReference type="InterPro" id="IPR002156">
    <property type="entry name" value="RNaseH_domain"/>
</dbReference>
<evidence type="ECO:0000313" key="3">
    <source>
        <dbReference type="Proteomes" id="UP000799118"/>
    </source>
</evidence>
<accession>A0A6A4GFW9</accession>
<dbReference type="GO" id="GO:0004523">
    <property type="term" value="F:RNA-DNA hybrid ribonuclease activity"/>
    <property type="evidence" value="ECO:0007669"/>
    <property type="project" value="InterPro"/>
</dbReference>
<name>A0A6A4GFW9_9AGAR</name>
<dbReference type="PROSITE" id="PS50879">
    <property type="entry name" value="RNASE_H_1"/>
    <property type="match status" value="1"/>
</dbReference>
<dbReference type="Pfam" id="PF00075">
    <property type="entry name" value="RNase_H"/>
    <property type="match status" value="1"/>
</dbReference>
<evidence type="ECO:0000313" key="2">
    <source>
        <dbReference type="EMBL" id="KAE9384489.1"/>
    </source>
</evidence>
<dbReference type="Gene3D" id="3.30.420.10">
    <property type="entry name" value="Ribonuclease H-like superfamily/Ribonuclease H"/>
    <property type="match status" value="1"/>
</dbReference>
<dbReference type="InterPro" id="IPR012337">
    <property type="entry name" value="RNaseH-like_sf"/>
</dbReference>
<dbReference type="AlphaFoldDB" id="A0A6A4GFW9"/>